<accession>A0ABY6U1D5</accession>
<feature type="non-terminal residue" evidence="2">
    <location>
        <position position="42"/>
    </location>
</feature>
<evidence type="ECO:0000313" key="2">
    <source>
        <dbReference type="EMBL" id="VUC24753.1"/>
    </source>
</evidence>
<keyword evidence="1" id="KW-0732">Signal</keyword>
<gene>
    <name evidence="2" type="ORF">CLO192961_LOCUS151143</name>
</gene>
<evidence type="ECO:0000313" key="3">
    <source>
        <dbReference type="Proteomes" id="UP000766486"/>
    </source>
</evidence>
<name>A0ABY6U1D5_BIOOC</name>
<protein>
    <submittedName>
        <fullName evidence="2">Uncharacterized protein</fullName>
    </submittedName>
</protein>
<proteinExistence type="predicted"/>
<reference evidence="2 3" key="1">
    <citation type="submission" date="2019-06" db="EMBL/GenBank/DDBJ databases">
        <authorList>
            <person name="Broberg M."/>
        </authorList>
    </citation>
    <scope>NUCLEOTIDE SEQUENCE [LARGE SCALE GENOMIC DNA]</scope>
</reference>
<organism evidence="2 3">
    <name type="scientific">Bionectria ochroleuca</name>
    <name type="common">Gliocladium roseum</name>
    <dbReference type="NCBI Taxonomy" id="29856"/>
    <lineage>
        <taxon>Eukaryota</taxon>
        <taxon>Fungi</taxon>
        <taxon>Dikarya</taxon>
        <taxon>Ascomycota</taxon>
        <taxon>Pezizomycotina</taxon>
        <taxon>Sordariomycetes</taxon>
        <taxon>Hypocreomycetidae</taxon>
        <taxon>Hypocreales</taxon>
        <taxon>Bionectriaceae</taxon>
        <taxon>Clonostachys</taxon>
    </lineage>
</organism>
<sequence>MKFYLPALALFATGALASPAAEAVADPDPWCTRIGQPCWKNK</sequence>
<feature type="signal peptide" evidence="1">
    <location>
        <begin position="1"/>
        <end position="17"/>
    </location>
</feature>
<feature type="chain" id="PRO_5046643945" evidence="1">
    <location>
        <begin position="18"/>
        <end position="42"/>
    </location>
</feature>
<keyword evidence="3" id="KW-1185">Reference proteome</keyword>
<comment type="caution">
    <text evidence="2">The sequence shown here is derived from an EMBL/GenBank/DDBJ whole genome shotgun (WGS) entry which is preliminary data.</text>
</comment>
<dbReference type="Proteomes" id="UP000766486">
    <property type="component" value="Unassembled WGS sequence"/>
</dbReference>
<dbReference type="EMBL" id="CABFNS010000725">
    <property type="protein sequence ID" value="VUC24753.1"/>
    <property type="molecule type" value="Genomic_DNA"/>
</dbReference>
<evidence type="ECO:0000256" key="1">
    <source>
        <dbReference type="SAM" id="SignalP"/>
    </source>
</evidence>